<gene>
    <name evidence="3" type="ORF">ACFOOI_12845</name>
</gene>
<feature type="transmembrane region" description="Helical" evidence="1">
    <location>
        <begin position="262"/>
        <end position="280"/>
    </location>
</feature>
<protein>
    <submittedName>
        <fullName evidence="3">Acyltransferase family protein</fullName>
        <ecNumber evidence="3">2.3.-.-</ecNumber>
    </submittedName>
</protein>
<sequence length="336" mass="38676">MKKLYAIEWLRGLAALSVCVMHFFNATDYFTASDPIFTSVLSKITILGRLGVPVFFVISGFIIPFSMYNGGYVFPQKLKNFLARRFTRIEPPYILSIVFCLATWYVIRVHVEGGTFTIDWKNILMHLGYLNAIDGKGWILGVYWTLGVEFQYYLVISLLFPLLFIKSFNIRLATILILLAVSFGLSKLTHPGIIFRHIPLFMAGIITFKLKEGLMPIAWFWGIILLVLGLIFVDMGVSYVVSTIFVVTVIYFDFDIKFKPMYFLGTISYSLYLMHWTFGVDISMRLFRYLMPDLPEMGKILVVIACIFVSVFLSYLYYLLIEKPAIRWGKNLKAKA</sequence>
<feature type="transmembrane region" description="Helical" evidence="1">
    <location>
        <begin position="12"/>
        <end position="30"/>
    </location>
</feature>
<dbReference type="EMBL" id="JBHRYQ010000001">
    <property type="protein sequence ID" value="MFC3811542.1"/>
    <property type="molecule type" value="Genomic_DNA"/>
</dbReference>
<keyword evidence="1" id="KW-0812">Transmembrane</keyword>
<organism evidence="3 4">
    <name type="scientific">Lacihabitans lacunae</name>
    <dbReference type="NCBI Taxonomy" id="1028214"/>
    <lineage>
        <taxon>Bacteria</taxon>
        <taxon>Pseudomonadati</taxon>
        <taxon>Bacteroidota</taxon>
        <taxon>Cytophagia</taxon>
        <taxon>Cytophagales</taxon>
        <taxon>Leadbetterellaceae</taxon>
        <taxon>Lacihabitans</taxon>
    </lineage>
</organism>
<keyword evidence="1" id="KW-1133">Transmembrane helix</keyword>
<evidence type="ECO:0000256" key="1">
    <source>
        <dbReference type="SAM" id="Phobius"/>
    </source>
</evidence>
<reference evidence="4" key="1">
    <citation type="journal article" date="2019" name="Int. J. Syst. Evol. Microbiol.">
        <title>The Global Catalogue of Microorganisms (GCM) 10K type strain sequencing project: providing services to taxonomists for standard genome sequencing and annotation.</title>
        <authorList>
            <consortium name="The Broad Institute Genomics Platform"/>
            <consortium name="The Broad Institute Genome Sequencing Center for Infectious Disease"/>
            <person name="Wu L."/>
            <person name="Ma J."/>
        </authorList>
    </citation>
    <scope>NUCLEOTIDE SEQUENCE [LARGE SCALE GENOMIC DNA]</scope>
    <source>
        <strain evidence="4">CECT 7956</strain>
    </source>
</reference>
<dbReference type="InterPro" id="IPR050879">
    <property type="entry name" value="Acyltransferase_3"/>
</dbReference>
<feature type="transmembrane region" description="Helical" evidence="1">
    <location>
        <begin position="50"/>
        <end position="68"/>
    </location>
</feature>
<keyword evidence="1" id="KW-0472">Membrane</keyword>
<dbReference type="PANTHER" id="PTHR23028">
    <property type="entry name" value="ACETYLTRANSFERASE"/>
    <property type="match status" value="1"/>
</dbReference>
<feature type="transmembrane region" description="Helical" evidence="1">
    <location>
        <begin position="300"/>
        <end position="320"/>
    </location>
</feature>
<feature type="transmembrane region" description="Helical" evidence="1">
    <location>
        <begin position="89"/>
        <end position="107"/>
    </location>
</feature>
<dbReference type="Proteomes" id="UP001595616">
    <property type="component" value="Unassembled WGS sequence"/>
</dbReference>
<comment type="caution">
    <text evidence="3">The sequence shown here is derived from an EMBL/GenBank/DDBJ whole genome shotgun (WGS) entry which is preliminary data.</text>
</comment>
<accession>A0ABV7YYW1</accession>
<dbReference type="InterPro" id="IPR002656">
    <property type="entry name" value="Acyl_transf_3_dom"/>
</dbReference>
<evidence type="ECO:0000259" key="2">
    <source>
        <dbReference type="Pfam" id="PF01757"/>
    </source>
</evidence>
<keyword evidence="4" id="KW-1185">Reference proteome</keyword>
<dbReference type="Pfam" id="PF01757">
    <property type="entry name" value="Acyl_transf_3"/>
    <property type="match status" value="1"/>
</dbReference>
<dbReference type="EC" id="2.3.-.-" evidence="3"/>
<feature type="transmembrane region" description="Helical" evidence="1">
    <location>
        <begin position="152"/>
        <end position="181"/>
    </location>
</feature>
<name>A0ABV7YYW1_9BACT</name>
<feature type="transmembrane region" description="Helical" evidence="1">
    <location>
        <begin position="217"/>
        <end position="250"/>
    </location>
</feature>
<proteinExistence type="predicted"/>
<keyword evidence="3" id="KW-0012">Acyltransferase</keyword>
<keyword evidence="3" id="KW-0808">Transferase</keyword>
<dbReference type="GO" id="GO:0016746">
    <property type="term" value="F:acyltransferase activity"/>
    <property type="evidence" value="ECO:0007669"/>
    <property type="project" value="UniProtKB-KW"/>
</dbReference>
<evidence type="ECO:0000313" key="4">
    <source>
        <dbReference type="Proteomes" id="UP001595616"/>
    </source>
</evidence>
<feature type="domain" description="Acyltransferase 3" evidence="2">
    <location>
        <begin position="5"/>
        <end position="318"/>
    </location>
</feature>
<dbReference type="RefSeq" id="WP_379838380.1">
    <property type="nucleotide sequence ID" value="NZ_JBHRYQ010000001.1"/>
</dbReference>
<evidence type="ECO:0000313" key="3">
    <source>
        <dbReference type="EMBL" id="MFC3811542.1"/>
    </source>
</evidence>